<reference evidence="4" key="2">
    <citation type="submission" date="2019-02" db="EMBL/GenBank/DDBJ databases">
        <title>Granulicella sibirica sp. nov., a psychrotolerant acidobacterium isolated from an organic soil layer in forested tundra, West Siberia.</title>
        <authorList>
            <person name="Oshkin I.Y."/>
            <person name="Kulichevskaya I.S."/>
            <person name="Rijpstra W.I.C."/>
            <person name="Sinninghe Damste J.S."/>
            <person name="Rakitin A.L."/>
            <person name="Ravin N.V."/>
            <person name="Dedysh S.N."/>
        </authorList>
    </citation>
    <scope>NUCLEOTIDE SEQUENCE [LARGE SCALE GENOMIC DNA]</scope>
    <source>
        <strain evidence="4">AF10</strain>
    </source>
</reference>
<keyword evidence="1" id="KW-0863">Zinc-finger</keyword>
<dbReference type="PROSITE" id="PS50966">
    <property type="entry name" value="ZF_SWIM"/>
    <property type="match status" value="1"/>
</dbReference>
<dbReference type="OrthoDB" id="3078172at2"/>
<organism evidence="3 4">
    <name type="scientific">Granulicella sibirica</name>
    <dbReference type="NCBI Taxonomy" id="2479048"/>
    <lineage>
        <taxon>Bacteria</taxon>
        <taxon>Pseudomonadati</taxon>
        <taxon>Acidobacteriota</taxon>
        <taxon>Terriglobia</taxon>
        <taxon>Terriglobales</taxon>
        <taxon>Acidobacteriaceae</taxon>
        <taxon>Granulicella</taxon>
    </lineage>
</organism>
<dbReference type="GO" id="GO:0006313">
    <property type="term" value="P:DNA transposition"/>
    <property type="evidence" value="ECO:0007669"/>
    <property type="project" value="InterPro"/>
</dbReference>
<feature type="domain" description="SWIM-type" evidence="2">
    <location>
        <begin position="36"/>
        <end position="70"/>
    </location>
</feature>
<sequence length="397" mass="44442">MDPRRQRGLELAATTKIRRKGKVWIIPSQSGKGHSYNVELNKDGSTCTCADHEMQKVKCKHIFAAEFIKQRETLPEGIVAEGKTAKPTYKQNWPAYNAAQSNEKDRVFELLRGLCDGISQPPQGRGRPRLPLSDMIFCAVTKVYCTMSGRRTSSDLRDCEARGLVANAPHYNSVFNALDNAAITPILKALIEESATPLKAVETDFAVDSSGFSTSTYARWFDAKYGRLHVDRYWVKAHLIIGVKTNIVSSVEVTGPEANDYPVLAPLLDATIKNFSVQEVSADKGYIGRTNLEKIVSVGAVPYIPFKSNATGKGSELWRKMWHYYEFSRPEFLAKYHKRSNVESTFSMIKAKFGASVRSKTPTAQMNEVLCKVLCHNLCCLVHSIYELELEPIFWAA</sequence>
<name>A0A4Q0SZ37_9BACT</name>
<keyword evidence="4" id="KW-1185">Reference proteome</keyword>
<dbReference type="InterPro" id="IPR002559">
    <property type="entry name" value="Transposase_11"/>
</dbReference>
<evidence type="ECO:0000313" key="4">
    <source>
        <dbReference type="Proteomes" id="UP000289437"/>
    </source>
</evidence>
<reference evidence="3 4" key="1">
    <citation type="submission" date="2018-11" db="EMBL/GenBank/DDBJ databases">
        <authorList>
            <person name="Mardanov A.V."/>
            <person name="Ravin N.V."/>
            <person name="Dedysh S.N."/>
        </authorList>
    </citation>
    <scope>NUCLEOTIDE SEQUENCE [LARGE SCALE GENOMIC DNA]</scope>
    <source>
        <strain evidence="3 4">AF10</strain>
    </source>
</reference>
<dbReference type="GO" id="GO:0004803">
    <property type="term" value="F:transposase activity"/>
    <property type="evidence" value="ECO:0007669"/>
    <property type="project" value="InterPro"/>
</dbReference>
<dbReference type="PANTHER" id="PTHR34631:SF3">
    <property type="entry name" value="ISSOD12 TRANSPOSASE TNPA_ISSOD12"/>
    <property type="match status" value="1"/>
</dbReference>
<evidence type="ECO:0000256" key="1">
    <source>
        <dbReference type="PROSITE-ProRule" id="PRU00325"/>
    </source>
</evidence>
<dbReference type="Pfam" id="PF01609">
    <property type="entry name" value="DDE_Tnp_1"/>
    <property type="match status" value="1"/>
</dbReference>
<protein>
    <recommendedName>
        <fullName evidence="2">SWIM-type domain-containing protein</fullName>
    </recommendedName>
</protein>
<dbReference type="PANTHER" id="PTHR34631">
    <property type="match status" value="1"/>
</dbReference>
<dbReference type="InterPro" id="IPR007527">
    <property type="entry name" value="Znf_SWIM"/>
</dbReference>
<dbReference type="EMBL" id="RDSM01000003">
    <property type="protein sequence ID" value="RXH55270.1"/>
    <property type="molecule type" value="Genomic_DNA"/>
</dbReference>
<gene>
    <name evidence="3" type="ORF">GRAN_4374</name>
</gene>
<dbReference type="RefSeq" id="WP_161571078.1">
    <property type="nucleotide sequence ID" value="NZ_RDSM01000003.1"/>
</dbReference>
<keyword evidence="1" id="KW-0862">Zinc</keyword>
<dbReference type="GO" id="GO:0003677">
    <property type="term" value="F:DNA binding"/>
    <property type="evidence" value="ECO:0007669"/>
    <property type="project" value="InterPro"/>
</dbReference>
<keyword evidence="1" id="KW-0479">Metal-binding</keyword>
<accession>A0A4Q0SZ37</accession>
<dbReference type="InterPro" id="IPR053172">
    <property type="entry name" value="Tn903_transposase"/>
</dbReference>
<dbReference type="Proteomes" id="UP000289437">
    <property type="component" value="Unassembled WGS sequence"/>
</dbReference>
<evidence type="ECO:0000313" key="3">
    <source>
        <dbReference type="EMBL" id="RXH55270.1"/>
    </source>
</evidence>
<proteinExistence type="predicted"/>
<dbReference type="GO" id="GO:0008270">
    <property type="term" value="F:zinc ion binding"/>
    <property type="evidence" value="ECO:0007669"/>
    <property type="project" value="UniProtKB-KW"/>
</dbReference>
<comment type="caution">
    <text evidence="3">The sequence shown here is derived from an EMBL/GenBank/DDBJ whole genome shotgun (WGS) entry which is preliminary data.</text>
</comment>
<dbReference type="AlphaFoldDB" id="A0A4Q0SZ37"/>
<evidence type="ECO:0000259" key="2">
    <source>
        <dbReference type="PROSITE" id="PS50966"/>
    </source>
</evidence>